<dbReference type="EMBL" id="CAXAMM010015413">
    <property type="protein sequence ID" value="CAK9036281.1"/>
    <property type="molecule type" value="Genomic_DNA"/>
</dbReference>
<keyword evidence="2" id="KW-1185">Reference proteome</keyword>
<feature type="non-terminal residue" evidence="1">
    <location>
        <position position="136"/>
    </location>
</feature>
<proteinExistence type="predicted"/>
<organism evidence="1 2">
    <name type="scientific">Durusdinium trenchii</name>
    <dbReference type="NCBI Taxonomy" id="1381693"/>
    <lineage>
        <taxon>Eukaryota</taxon>
        <taxon>Sar</taxon>
        <taxon>Alveolata</taxon>
        <taxon>Dinophyceae</taxon>
        <taxon>Suessiales</taxon>
        <taxon>Symbiodiniaceae</taxon>
        <taxon>Durusdinium</taxon>
    </lineage>
</organism>
<evidence type="ECO:0000313" key="2">
    <source>
        <dbReference type="Proteomes" id="UP001642464"/>
    </source>
</evidence>
<evidence type="ECO:0000313" key="1">
    <source>
        <dbReference type="EMBL" id="CAK9036281.1"/>
    </source>
</evidence>
<protein>
    <submittedName>
        <fullName evidence="1">Uncharacterized protein</fullName>
    </submittedName>
</protein>
<dbReference type="Proteomes" id="UP001642464">
    <property type="component" value="Unassembled WGS sequence"/>
</dbReference>
<sequence>AKEEEELTDDMVDDNPALRDINKKLTMVHFAQDADVDNAHGQSIAASLWALLKDDPYFIDLGIARDQVQTLGQLPAFREHSDLLGSVEDVQCGYELHSRSITRMNRLAVSLATAAKQFSAQAAAIKKARTLEAKER</sequence>
<feature type="non-terminal residue" evidence="1">
    <location>
        <position position="1"/>
    </location>
</feature>
<reference evidence="1 2" key="1">
    <citation type="submission" date="2024-02" db="EMBL/GenBank/DDBJ databases">
        <authorList>
            <person name="Chen Y."/>
            <person name="Shah S."/>
            <person name="Dougan E. K."/>
            <person name="Thang M."/>
            <person name="Chan C."/>
        </authorList>
    </citation>
    <scope>NUCLEOTIDE SEQUENCE [LARGE SCALE GENOMIC DNA]</scope>
</reference>
<name>A0ABP0LAU8_9DINO</name>
<gene>
    <name evidence="1" type="ORF">SCF082_LOCUS21658</name>
</gene>
<accession>A0ABP0LAU8</accession>
<comment type="caution">
    <text evidence="1">The sequence shown here is derived from an EMBL/GenBank/DDBJ whole genome shotgun (WGS) entry which is preliminary data.</text>
</comment>